<dbReference type="Gene3D" id="2.40.50.40">
    <property type="match status" value="1"/>
</dbReference>
<dbReference type="SUPFAM" id="SSF54117">
    <property type="entry name" value="Interleukin 8-like chemokines"/>
    <property type="match status" value="1"/>
</dbReference>
<dbReference type="Ensembl" id="ENSNMLT00000029300.1">
    <property type="protein sequence ID" value="ENSNMLP00000026224.1"/>
    <property type="gene ID" value="ENSNMLG00000016718.1"/>
</dbReference>
<reference evidence="3" key="2">
    <citation type="submission" date="2025-09" db="UniProtKB">
        <authorList>
            <consortium name="Ensembl"/>
        </authorList>
    </citation>
    <scope>IDENTIFICATION</scope>
</reference>
<keyword evidence="4" id="KW-1185">Reference proteome</keyword>
<evidence type="ECO:0000259" key="2">
    <source>
        <dbReference type="SMART" id="SM00199"/>
    </source>
</evidence>
<dbReference type="CDD" id="cd00169">
    <property type="entry name" value="Chemokine"/>
    <property type="match status" value="1"/>
</dbReference>
<sequence length="99" mass="11565">MRGFLPHELCQCRQFGKLSSSRRDVLVIKVLLFSLVQTYTPCCRRYSTTKLPFSKIIGLSIQTDREMCHINAIIFHTHKGKVCFNPASNWVMDYVNRLR</sequence>
<dbReference type="GO" id="GO:0005615">
    <property type="term" value="C:extracellular space"/>
    <property type="evidence" value="ECO:0007669"/>
    <property type="project" value="UniProtKB-KW"/>
</dbReference>
<protein>
    <recommendedName>
        <fullName evidence="2">Chemokine interleukin-8-like domain-containing protein</fullName>
    </recommendedName>
</protein>
<evidence type="ECO:0000256" key="1">
    <source>
        <dbReference type="ARBA" id="ARBA00022514"/>
    </source>
</evidence>
<evidence type="ECO:0000313" key="3">
    <source>
        <dbReference type="Ensembl" id="ENSNMLP00000026224.1"/>
    </source>
</evidence>
<dbReference type="Proteomes" id="UP000694523">
    <property type="component" value="Unplaced"/>
</dbReference>
<dbReference type="PANTHER" id="PTHR12015:SF190">
    <property type="entry name" value="C-C MOTIF CHEMOKINE"/>
    <property type="match status" value="1"/>
</dbReference>
<dbReference type="AlphaFoldDB" id="A0A8C6WRH3"/>
<dbReference type="GO" id="GO:0008009">
    <property type="term" value="F:chemokine activity"/>
    <property type="evidence" value="ECO:0007669"/>
    <property type="project" value="InterPro"/>
</dbReference>
<keyword evidence="1" id="KW-0202">Cytokine</keyword>
<name>A0A8C6WRH3_9GOBI</name>
<dbReference type="InterPro" id="IPR001811">
    <property type="entry name" value="Chemokine_IL8-like_dom"/>
</dbReference>
<feature type="domain" description="Chemokine interleukin-8-like" evidence="2">
    <location>
        <begin position="39"/>
        <end position="98"/>
    </location>
</feature>
<accession>A0A8C6WRH3</accession>
<evidence type="ECO:0000313" key="4">
    <source>
        <dbReference type="Proteomes" id="UP000694523"/>
    </source>
</evidence>
<dbReference type="InterPro" id="IPR039809">
    <property type="entry name" value="Chemokine_b/g/d"/>
</dbReference>
<dbReference type="GO" id="GO:0006955">
    <property type="term" value="P:immune response"/>
    <property type="evidence" value="ECO:0007669"/>
    <property type="project" value="InterPro"/>
</dbReference>
<dbReference type="InterPro" id="IPR036048">
    <property type="entry name" value="Interleukin_8-like_sf"/>
</dbReference>
<organism evidence="3 4">
    <name type="scientific">Neogobius melanostomus</name>
    <name type="common">round goby</name>
    <dbReference type="NCBI Taxonomy" id="47308"/>
    <lineage>
        <taxon>Eukaryota</taxon>
        <taxon>Metazoa</taxon>
        <taxon>Chordata</taxon>
        <taxon>Craniata</taxon>
        <taxon>Vertebrata</taxon>
        <taxon>Euteleostomi</taxon>
        <taxon>Actinopterygii</taxon>
        <taxon>Neopterygii</taxon>
        <taxon>Teleostei</taxon>
        <taxon>Neoteleostei</taxon>
        <taxon>Acanthomorphata</taxon>
        <taxon>Gobiaria</taxon>
        <taxon>Gobiiformes</taxon>
        <taxon>Gobioidei</taxon>
        <taxon>Gobiidae</taxon>
        <taxon>Benthophilinae</taxon>
        <taxon>Neogobiini</taxon>
        <taxon>Neogobius</taxon>
    </lineage>
</organism>
<dbReference type="Pfam" id="PF00048">
    <property type="entry name" value="IL8"/>
    <property type="match status" value="1"/>
</dbReference>
<dbReference type="SMART" id="SM00199">
    <property type="entry name" value="SCY"/>
    <property type="match status" value="1"/>
</dbReference>
<dbReference type="PANTHER" id="PTHR12015">
    <property type="entry name" value="SMALL INDUCIBLE CYTOKINE A"/>
    <property type="match status" value="1"/>
</dbReference>
<reference evidence="3" key="1">
    <citation type="submission" date="2025-08" db="UniProtKB">
        <authorList>
            <consortium name="Ensembl"/>
        </authorList>
    </citation>
    <scope>IDENTIFICATION</scope>
</reference>
<proteinExistence type="predicted"/>